<keyword evidence="2" id="KW-0812">Transmembrane</keyword>
<dbReference type="EMBL" id="MN739993">
    <property type="protein sequence ID" value="QHT81927.1"/>
    <property type="molecule type" value="Genomic_DNA"/>
</dbReference>
<keyword evidence="2" id="KW-1133">Transmembrane helix</keyword>
<dbReference type="AlphaFoldDB" id="A0A6C0HNG6"/>
<evidence type="ECO:0000256" key="2">
    <source>
        <dbReference type="SAM" id="Phobius"/>
    </source>
</evidence>
<accession>A0A6C0HNG6</accession>
<name>A0A6C0HNG6_9ZZZZ</name>
<organism evidence="3">
    <name type="scientific">viral metagenome</name>
    <dbReference type="NCBI Taxonomy" id="1070528"/>
    <lineage>
        <taxon>unclassified sequences</taxon>
        <taxon>metagenomes</taxon>
        <taxon>organismal metagenomes</taxon>
    </lineage>
</organism>
<sequence length="310" mass="34165">MKNDVAVIIILLIICFIVIPFISQLFVKEGFYNMNSIEVNRVLKRAGTKQLNNAALLNTAELKNDVSFNAMRDFMLTIDDKPGQDVSYNFCIGKLKCDATYSMQKLPFKDNDNTNLYYPYCVSGELLKDISCDGGLLSVTREGEPFDASGFTPSYSFNRYQTSENPFYFAQYNLNESKTGRVKVKDLLECDYNRDSKKKLECASLENDSRSDTSPPTSNPLESALLAWFTAQTAGGTGSQTSNSTSSSSSSSGSRSSDAIKCIADFGTEKGEPLCCGQTGVLQSTKYVCPNTLPYCSDFKCGSKFGTCRK</sequence>
<evidence type="ECO:0000313" key="3">
    <source>
        <dbReference type="EMBL" id="QHT81927.1"/>
    </source>
</evidence>
<feature type="region of interest" description="Disordered" evidence="1">
    <location>
        <begin position="234"/>
        <end position="257"/>
    </location>
</feature>
<feature type="transmembrane region" description="Helical" evidence="2">
    <location>
        <begin position="6"/>
        <end position="27"/>
    </location>
</feature>
<evidence type="ECO:0000256" key="1">
    <source>
        <dbReference type="SAM" id="MobiDB-lite"/>
    </source>
</evidence>
<proteinExistence type="predicted"/>
<protein>
    <submittedName>
        <fullName evidence="3">Uncharacterized protein</fullName>
    </submittedName>
</protein>
<feature type="compositionally biased region" description="Low complexity" evidence="1">
    <location>
        <begin position="239"/>
        <end position="257"/>
    </location>
</feature>
<keyword evidence="2" id="KW-0472">Membrane</keyword>
<reference evidence="3" key="1">
    <citation type="journal article" date="2020" name="Nature">
        <title>Giant virus diversity and host interactions through global metagenomics.</title>
        <authorList>
            <person name="Schulz F."/>
            <person name="Roux S."/>
            <person name="Paez-Espino D."/>
            <person name="Jungbluth S."/>
            <person name="Walsh D.A."/>
            <person name="Denef V.J."/>
            <person name="McMahon K.D."/>
            <person name="Konstantinidis K.T."/>
            <person name="Eloe-Fadrosh E.A."/>
            <person name="Kyrpides N.C."/>
            <person name="Woyke T."/>
        </authorList>
    </citation>
    <scope>NUCLEOTIDE SEQUENCE</scope>
    <source>
        <strain evidence="3">GVMAG-M-3300023184-160</strain>
    </source>
</reference>